<sequence length="125" mass="13752">MRSVTTEWQGKIYHLLYNGRAMFAARDALGDQGIIAALTQPGASGMQATVQAFCILAEQGELVRRMDGHARGSIPDADDVAARIMPDELIELQQAVVNAVMRGYHRDQPEEEIDLGLAELQKKTE</sequence>
<dbReference type="AlphaFoldDB" id="R8VZV2"/>
<name>R8VZV2_9FIRM</name>
<protein>
    <submittedName>
        <fullName evidence="1">Uncharacterized protein</fullName>
    </submittedName>
</protein>
<accession>R8VZV2</accession>
<keyword evidence="2" id="KW-1185">Reference proteome</keyword>
<proteinExistence type="predicted"/>
<organism evidence="1 2">
    <name type="scientific">Butyricicoccus pullicaecorum 1.2</name>
    <dbReference type="NCBI Taxonomy" id="1203606"/>
    <lineage>
        <taxon>Bacteria</taxon>
        <taxon>Bacillati</taxon>
        <taxon>Bacillota</taxon>
        <taxon>Clostridia</taxon>
        <taxon>Eubacteriales</taxon>
        <taxon>Butyricicoccaceae</taxon>
        <taxon>Butyricicoccus</taxon>
    </lineage>
</organism>
<dbReference type="EMBL" id="AQOB01000004">
    <property type="protein sequence ID" value="EOQ37944.1"/>
    <property type="molecule type" value="Genomic_DNA"/>
</dbReference>
<dbReference type="PATRIC" id="fig|1203606.4.peg.932"/>
<dbReference type="Proteomes" id="UP000013981">
    <property type="component" value="Unassembled WGS sequence"/>
</dbReference>
<reference evidence="1 2" key="1">
    <citation type="submission" date="2013-01" db="EMBL/GenBank/DDBJ databases">
        <title>The Genome Sequence of Butyricicoccus pullicaecorum 1.2.</title>
        <authorList>
            <consortium name="The Broad Institute Genome Sequencing Platform"/>
            <person name="Earl A."/>
            <person name="Ward D."/>
            <person name="Feldgarden M."/>
            <person name="Gevers D."/>
            <person name="Van Immerseel F."/>
            <person name="Eeckhaut V."/>
            <person name="Walker B."/>
            <person name="Young S.K."/>
            <person name="Zeng Q."/>
            <person name="Gargeya S."/>
            <person name="Fitzgerald M."/>
            <person name="Haas B."/>
            <person name="Abouelleil A."/>
            <person name="Alvarado L."/>
            <person name="Arachchi H.M."/>
            <person name="Berlin A.M."/>
            <person name="Chapman S.B."/>
            <person name="Dewar J."/>
            <person name="Goldberg J."/>
            <person name="Griggs A."/>
            <person name="Gujja S."/>
            <person name="Hansen M."/>
            <person name="Howarth C."/>
            <person name="Imamovic A."/>
            <person name="Larimer J."/>
            <person name="McCowan C."/>
            <person name="Murphy C."/>
            <person name="Neiman D."/>
            <person name="Pearson M."/>
            <person name="Priest M."/>
            <person name="Roberts A."/>
            <person name="Saif S."/>
            <person name="Shea T."/>
            <person name="Sisk P."/>
            <person name="Sykes S."/>
            <person name="Wortman J."/>
            <person name="Nusbaum C."/>
            <person name="Birren B."/>
        </authorList>
    </citation>
    <scope>NUCLEOTIDE SEQUENCE [LARGE SCALE GENOMIC DNA]</scope>
    <source>
        <strain evidence="1 2">1.2</strain>
    </source>
</reference>
<evidence type="ECO:0000313" key="1">
    <source>
        <dbReference type="EMBL" id="EOQ37944.1"/>
    </source>
</evidence>
<dbReference type="HOGENOM" id="CLU_1988498_0_0_9"/>
<gene>
    <name evidence="1" type="ORF">HMPREF1526_00972</name>
</gene>
<evidence type="ECO:0000313" key="2">
    <source>
        <dbReference type="Proteomes" id="UP000013981"/>
    </source>
</evidence>
<comment type="caution">
    <text evidence="1">The sequence shown here is derived from an EMBL/GenBank/DDBJ whole genome shotgun (WGS) entry which is preliminary data.</text>
</comment>